<dbReference type="RefSeq" id="WP_209457852.1">
    <property type="nucleotide sequence ID" value="NZ_JAGGKC010000001.1"/>
</dbReference>
<accession>A0ABS4FZ71</accession>
<evidence type="ECO:0000256" key="2">
    <source>
        <dbReference type="ARBA" id="ARBA00022448"/>
    </source>
</evidence>
<keyword evidence="9" id="KW-1185">Reference proteome</keyword>
<dbReference type="PANTHER" id="PTHR42865">
    <property type="entry name" value="PROTON/GLUTAMATE-ASPARTATE SYMPORTER"/>
    <property type="match status" value="1"/>
</dbReference>
<evidence type="ECO:0000256" key="3">
    <source>
        <dbReference type="ARBA" id="ARBA00022475"/>
    </source>
</evidence>
<feature type="transmembrane region" description="Helical" evidence="7">
    <location>
        <begin position="213"/>
        <end position="238"/>
    </location>
</feature>
<dbReference type="Pfam" id="PF00375">
    <property type="entry name" value="SDF"/>
    <property type="match status" value="1"/>
</dbReference>
<evidence type="ECO:0000256" key="5">
    <source>
        <dbReference type="ARBA" id="ARBA00022989"/>
    </source>
</evidence>
<evidence type="ECO:0000256" key="4">
    <source>
        <dbReference type="ARBA" id="ARBA00022692"/>
    </source>
</evidence>
<dbReference type="PANTHER" id="PTHR42865:SF7">
    <property type="entry name" value="PROTON_GLUTAMATE-ASPARTATE SYMPORTER"/>
    <property type="match status" value="1"/>
</dbReference>
<evidence type="ECO:0000256" key="7">
    <source>
        <dbReference type="SAM" id="Phobius"/>
    </source>
</evidence>
<name>A0ABS4FZ71_9CLOT</name>
<feature type="transmembrane region" description="Helical" evidence="7">
    <location>
        <begin position="288"/>
        <end position="311"/>
    </location>
</feature>
<sequence length="405" mass="43190">MKKISFSIQILIASALGILAGMIFGEGMGNVSFLGTIFLRLIQMSVVLLVMSAIIESVGSIEPADLGKIGIKALVLFVVTTVISAVMGVFMVNIIKPGVGITGVLPGKYEGQIFSISIPQLITEFFPKNVMQSMVEGNMVQVIVFSIFFGLAISLTRHSEGSKRVYALVVDFGKVIMEIIKIVMRFAPIGVFALLGSITGTIGIGVIVPLVKFLAATFITCLAVLVFNLGIVSAYARVNPIKVLYKLKNTIIVSIATTSSAISLPVQMEDCEKKLGISPRISRLVNSLAMSLNSDGLAVTIAISCLMIAQFYGIELNLQQQIVLVAVSTLSTLGNLLVPGGALVAVSIALNMTGLPLEGIALIAGVDWFAGIARTFLNVVDDVLCTFFIAVSEKEFDRDIFDRNT</sequence>
<dbReference type="PRINTS" id="PR00173">
    <property type="entry name" value="EDTRNSPORT"/>
</dbReference>
<dbReference type="SUPFAM" id="SSF118215">
    <property type="entry name" value="Proton glutamate symport protein"/>
    <property type="match status" value="1"/>
</dbReference>
<organism evidence="8 9">
    <name type="scientific">Youngiibacter multivorans</name>
    <dbReference type="NCBI Taxonomy" id="937251"/>
    <lineage>
        <taxon>Bacteria</taxon>
        <taxon>Bacillati</taxon>
        <taxon>Bacillota</taxon>
        <taxon>Clostridia</taxon>
        <taxon>Eubacteriales</taxon>
        <taxon>Clostridiaceae</taxon>
        <taxon>Youngiibacter</taxon>
    </lineage>
</organism>
<evidence type="ECO:0000313" key="9">
    <source>
        <dbReference type="Proteomes" id="UP001519271"/>
    </source>
</evidence>
<dbReference type="Gene3D" id="1.10.3860.10">
    <property type="entry name" value="Sodium:dicarboxylate symporter"/>
    <property type="match status" value="1"/>
</dbReference>
<proteinExistence type="predicted"/>
<comment type="caution">
    <text evidence="8">The sequence shown here is derived from an EMBL/GenBank/DDBJ whole genome shotgun (WGS) entry which is preliminary data.</text>
</comment>
<dbReference type="Proteomes" id="UP001519271">
    <property type="component" value="Unassembled WGS sequence"/>
</dbReference>
<feature type="transmembrane region" description="Helical" evidence="7">
    <location>
        <begin position="139"/>
        <end position="156"/>
    </location>
</feature>
<dbReference type="InterPro" id="IPR036458">
    <property type="entry name" value="Na:dicarbo_symporter_sf"/>
</dbReference>
<protein>
    <submittedName>
        <fullName evidence="8">Na+/H+-dicarboxylate symporter</fullName>
    </submittedName>
</protein>
<comment type="subcellular location">
    <subcellularLocation>
        <location evidence="1">Cell membrane</location>
        <topology evidence="1">Multi-pass membrane protein</topology>
    </subcellularLocation>
</comment>
<keyword evidence="2" id="KW-0813">Transport</keyword>
<gene>
    <name evidence="8" type="ORF">J2Z34_000066</name>
</gene>
<evidence type="ECO:0000313" key="8">
    <source>
        <dbReference type="EMBL" id="MBP1917603.1"/>
    </source>
</evidence>
<dbReference type="EMBL" id="JAGGKC010000001">
    <property type="protein sequence ID" value="MBP1917603.1"/>
    <property type="molecule type" value="Genomic_DNA"/>
</dbReference>
<keyword evidence="4 7" id="KW-0812">Transmembrane</keyword>
<keyword evidence="6 7" id="KW-0472">Membrane</keyword>
<keyword evidence="3" id="KW-1003">Cell membrane</keyword>
<feature type="transmembrane region" description="Helical" evidence="7">
    <location>
        <begin position="41"/>
        <end position="61"/>
    </location>
</feature>
<feature type="transmembrane region" description="Helical" evidence="7">
    <location>
        <begin position="323"/>
        <end position="348"/>
    </location>
</feature>
<reference evidence="8 9" key="1">
    <citation type="submission" date="2021-03" db="EMBL/GenBank/DDBJ databases">
        <title>Genomic Encyclopedia of Type Strains, Phase IV (KMG-IV): sequencing the most valuable type-strain genomes for metagenomic binning, comparative biology and taxonomic classification.</title>
        <authorList>
            <person name="Goeker M."/>
        </authorList>
    </citation>
    <scope>NUCLEOTIDE SEQUENCE [LARGE SCALE GENOMIC DNA]</scope>
    <source>
        <strain evidence="8 9">DSM 6139</strain>
    </source>
</reference>
<dbReference type="InterPro" id="IPR001991">
    <property type="entry name" value="Na-dicarboxylate_symporter"/>
</dbReference>
<evidence type="ECO:0000256" key="6">
    <source>
        <dbReference type="ARBA" id="ARBA00023136"/>
    </source>
</evidence>
<feature type="transmembrane region" description="Helical" evidence="7">
    <location>
        <begin position="73"/>
        <end position="95"/>
    </location>
</feature>
<keyword evidence="5 7" id="KW-1133">Transmembrane helix</keyword>
<feature type="transmembrane region" description="Helical" evidence="7">
    <location>
        <begin position="186"/>
        <end position="207"/>
    </location>
</feature>
<evidence type="ECO:0000256" key="1">
    <source>
        <dbReference type="ARBA" id="ARBA00004651"/>
    </source>
</evidence>